<evidence type="ECO:0000313" key="3">
    <source>
        <dbReference type="Proteomes" id="UP001140091"/>
    </source>
</evidence>
<dbReference type="InterPro" id="IPR032675">
    <property type="entry name" value="LRR_dom_sf"/>
</dbReference>
<proteinExistence type="predicted"/>
<reference evidence="2" key="1">
    <citation type="submission" date="2022-06" db="EMBL/GenBank/DDBJ databases">
        <title>Genome Sequence of Candolleomyces eurysporus.</title>
        <authorList>
            <person name="Buettner E."/>
        </authorList>
    </citation>
    <scope>NUCLEOTIDE SEQUENCE</scope>
    <source>
        <strain evidence="2">VTCC 930004</strain>
    </source>
</reference>
<dbReference type="OrthoDB" id="10334045at2759"/>
<feature type="signal peptide" evidence="1">
    <location>
        <begin position="1"/>
        <end position="24"/>
    </location>
</feature>
<evidence type="ECO:0008006" key="4">
    <source>
        <dbReference type="Google" id="ProtNLM"/>
    </source>
</evidence>
<dbReference type="Gene3D" id="3.80.10.10">
    <property type="entry name" value="Ribonuclease Inhibitor"/>
    <property type="match status" value="2"/>
</dbReference>
<accession>A0A9W8M8X2</accession>
<dbReference type="AlphaFoldDB" id="A0A9W8M8X2"/>
<feature type="chain" id="PRO_5040874595" description="F-box domain-containing protein" evidence="1">
    <location>
        <begin position="25"/>
        <end position="423"/>
    </location>
</feature>
<evidence type="ECO:0000313" key="2">
    <source>
        <dbReference type="EMBL" id="KAJ2921666.1"/>
    </source>
</evidence>
<protein>
    <recommendedName>
        <fullName evidence="4">F-box domain-containing protein</fullName>
    </recommendedName>
</protein>
<organism evidence="2 3">
    <name type="scientific">Candolleomyces eurysporus</name>
    <dbReference type="NCBI Taxonomy" id="2828524"/>
    <lineage>
        <taxon>Eukaryota</taxon>
        <taxon>Fungi</taxon>
        <taxon>Dikarya</taxon>
        <taxon>Basidiomycota</taxon>
        <taxon>Agaricomycotina</taxon>
        <taxon>Agaricomycetes</taxon>
        <taxon>Agaricomycetidae</taxon>
        <taxon>Agaricales</taxon>
        <taxon>Agaricineae</taxon>
        <taxon>Psathyrellaceae</taxon>
        <taxon>Candolleomyces</taxon>
    </lineage>
</organism>
<name>A0A9W8M8X2_9AGAR</name>
<gene>
    <name evidence="2" type="ORF">H1R20_g15428</name>
</gene>
<sequence>MRKTQRWNHTALTFLAQWLQRAKGMPLDIQLVSIKRTWSRRSDKNELPVSSFINRLIEPIGGSLTHLLLKDVTFDDISPLSLFSLPSLEQLVLSFDESAENPKNVSALTFANAPALRRVSFSGSLVEEADRSVIFPWSQLTHFLCYNNPDYCDFFLLTYLPFCNQLRFLYLDLHDSASEQPYLQNFLNTMPNRIVLPNLETFSLDVGNLNIPYHESLYPNVLFPFELPNLRKLQLALDYIDDSAITPSFLNELRRLESVEHLSLTIDYPRNSTTTGPDIETPLRDIFGALPNIKTLELSLSPQYSYLVDGLTLSAQQDLLPNLHSLALTFNSADHGKHFIHPDILTQFVNSRTQLEKITILVNECGRDRPDLGHPMLELVREALQPFISRGLVQDIRQETMPSQRWISVDPELRAWPELLELH</sequence>
<evidence type="ECO:0000256" key="1">
    <source>
        <dbReference type="SAM" id="SignalP"/>
    </source>
</evidence>
<keyword evidence="1" id="KW-0732">Signal</keyword>
<feature type="non-terminal residue" evidence="2">
    <location>
        <position position="423"/>
    </location>
</feature>
<dbReference type="Proteomes" id="UP001140091">
    <property type="component" value="Unassembled WGS sequence"/>
</dbReference>
<keyword evidence="3" id="KW-1185">Reference proteome</keyword>
<dbReference type="EMBL" id="JANBPK010001564">
    <property type="protein sequence ID" value="KAJ2921666.1"/>
    <property type="molecule type" value="Genomic_DNA"/>
</dbReference>
<comment type="caution">
    <text evidence="2">The sequence shown here is derived from an EMBL/GenBank/DDBJ whole genome shotgun (WGS) entry which is preliminary data.</text>
</comment>
<dbReference type="SUPFAM" id="SSF52047">
    <property type="entry name" value="RNI-like"/>
    <property type="match status" value="1"/>
</dbReference>